<evidence type="ECO:0000313" key="1">
    <source>
        <dbReference type="EMBL" id="DAD69013.1"/>
    </source>
</evidence>
<sequence>MNHPVVNGLAGDSQRLCKLLNGKFAAASFCVDIRIEQFKELLSCNLLLALSNCNYDIPKMSKCKVK</sequence>
<dbReference type="EMBL" id="BK014713">
    <property type="protein sequence ID" value="DAD69013.1"/>
    <property type="molecule type" value="Genomic_DNA"/>
</dbReference>
<name>A0A8S5LG20_9CAUD</name>
<reference evidence="1" key="1">
    <citation type="journal article" date="2021" name="Proc. Natl. Acad. Sci. U.S.A.">
        <title>A Catalog of Tens of Thousands of Viruses from Human Metagenomes Reveals Hidden Associations with Chronic Diseases.</title>
        <authorList>
            <person name="Tisza M.J."/>
            <person name="Buck C.B."/>
        </authorList>
    </citation>
    <scope>NUCLEOTIDE SEQUENCE</scope>
    <source>
        <strain evidence="1">CtDo63</strain>
    </source>
</reference>
<protein>
    <submittedName>
        <fullName evidence="1">Uncharacterized protein</fullName>
    </submittedName>
</protein>
<accession>A0A8S5LG20</accession>
<organism evidence="1">
    <name type="scientific">Siphoviridae sp. ctDo63</name>
    <dbReference type="NCBI Taxonomy" id="2823571"/>
    <lineage>
        <taxon>Viruses</taxon>
        <taxon>Duplodnaviria</taxon>
        <taxon>Heunggongvirae</taxon>
        <taxon>Uroviricota</taxon>
        <taxon>Caudoviricetes</taxon>
    </lineage>
</organism>
<proteinExistence type="predicted"/>